<sequence>ATLNENTGVCVVSSYKSQHNHELLPSLQIHCLHQHRIINKEQKELVHTMLRSGATTQSIADAVH</sequence>
<feature type="non-terminal residue" evidence="1">
    <location>
        <position position="1"/>
    </location>
</feature>
<organism evidence="1 2">
    <name type="scientific">Cetraspora pellucida</name>
    <dbReference type="NCBI Taxonomy" id="1433469"/>
    <lineage>
        <taxon>Eukaryota</taxon>
        <taxon>Fungi</taxon>
        <taxon>Fungi incertae sedis</taxon>
        <taxon>Mucoromycota</taxon>
        <taxon>Glomeromycotina</taxon>
        <taxon>Glomeromycetes</taxon>
        <taxon>Diversisporales</taxon>
        <taxon>Gigasporaceae</taxon>
        <taxon>Cetraspora</taxon>
    </lineage>
</organism>
<evidence type="ECO:0000313" key="1">
    <source>
        <dbReference type="EMBL" id="CAG8531654.1"/>
    </source>
</evidence>
<keyword evidence="2" id="KW-1185">Reference proteome</keyword>
<proteinExistence type="predicted"/>
<evidence type="ECO:0000313" key="2">
    <source>
        <dbReference type="Proteomes" id="UP000789366"/>
    </source>
</evidence>
<gene>
    <name evidence="1" type="ORF">SPELUC_LOCUS4393</name>
</gene>
<comment type="caution">
    <text evidence="1">The sequence shown here is derived from an EMBL/GenBank/DDBJ whole genome shotgun (WGS) entry which is preliminary data.</text>
</comment>
<dbReference type="EMBL" id="CAJVPW010003902">
    <property type="protein sequence ID" value="CAG8531654.1"/>
    <property type="molecule type" value="Genomic_DNA"/>
</dbReference>
<dbReference type="Proteomes" id="UP000789366">
    <property type="component" value="Unassembled WGS sequence"/>
</dbReference>
<reference evidence="1" key="1">
    <citation type="submission" date="2021-06" db="EMBL/GenBank/DDBJ databases">
        <authorList>
            <person name="Kallberg Y."/>
            <person name="Tangrot J."/>
            <person name="Rosling A."/>
        </authorList>
    </citation>
    <scope>NUCLEOTIDE SEQUENCE</scope>
    <source>
        <strain evidence="1">28 12/20/2015</strain>
    </source>
</reference>
<accession>A0ACA9LHY9</accession>
<protein>
    <submittedName>
        <fullName evidence="1">8866_t:CDS:1</fullName>
    </submittedName>
</protein>
<name>A0ACA9LHY9_9GLOM</name>